<sequence length="239" mass="24745">MRFPLFVRQTIAAAGLCALAVPALAQVVVTDPPPEHHFGQIPVGATYAAQYFSVFNQGSSPVTLGQVRVDGQMAVCAALGCPTVAPEDFTVQGADGCSGQTLQPGLGCSTLVGFVPTAPGARVARLVFAVQDGAEVERLVAGTGVSQPLECVLDWAERSYPALFSQPTPTQVVSPYVARCYQGGALCVGADVAVPTVAPASIYYLFQGQMGRLGALSDFATVATQAPPSTLRCDQSSQH</sequence>
<dbReference type="Proteomes" id="UP001596001">
    <property type="component" value="Unassembled WGS sequence"/>
</dbReference>
<name>A0ABV9QKA3_9BURK</name>
<feature type="signal peptide" evidence="1">
    <location>
        <begin position="1"/>
        <end position="25"/>
    </location>
</feature>
<reference evidence="3" key="1">
    <citation type="journal article" date="2019" name="Int. J. Syst. Evol. Microbiol.">
        <title>The Global Catalogue of Microorganisms (GCM) 10K type strain sequencing project: providing services to taxonomists for standard genome sequencing and annotation.</title>
        <authorList>
            <consortium name="The Broad Institute Genomics Platform"/>
            <consortium name="The Broad Institute Genome Sequencing Center for Infectious Disease"/>
            <person name="Wu L."/>
            <person name="Ma J."/>
        </authorList>
    </citation>
    <scope>NUCLEOTIDE SEQUENCE [LARGE SCALE GENOMIC DNA]</scope>
    <source>
        <strain evidence="3">CCUG 49452</strain>
    </source>
</reference>
<dbReference type="EMBL" id="JBHSHJ010000014">
    <property type="protein sequence ID" value="MFC4790130.1"/>
    <property type="molecule type" value="Genomic_DNA"/>
</dbReference>
<keyword evidence="3" id="KW-1185">Reference proteome</keyword>
<evidence type="ECO:0000313" key="2">
    <source>
        <dbReference type="EMBL" id="MFC4790130.1"/>
    </source>
</evidence>
<organism evidence="2 3">
    <name type="scientific">Giesbergeria sinuosa</name>
    <dbReference type="NCBI Taxonomy" id="80883"/>
    <lineage>
        <taxon>Bacteria</taxon>
        <taxon>Pseudomonadati</taxon>
        <taxon>Pseudomonadota</taxon>
        <taxon>Betaproteobacteria</taxon>
        <taxon>Burkholderiales</taxon>
        <taxon>Comamonadaceae</taxon>
        <taxon>Giesbergeria</taxon>
    </lineage>
</organism>
<feature type="chain" id="PRO_5046478002" evidence="1">
    <location>
        <begin position="26"/>
        <end position="239"/>
    </location>
</feature>
<keyword evidence="1" id="KW-0732">Signal</keyword>
<proteinExistence type="predicted"/>
<dbReference type="InterPro" id="IPR013783">
    <property type="entry name" value="Ig-like_fold"/>
</dbReference>
<evidence type="ECO:0000313" key="3">
    <source>
        <dbReference type="Proteomes" id="UP001596001"/>
    </source>
</evidence>
<dbReference type="RefSeq" id="WP_382434250.1">
    <property type="nucleotide sequence ID" value="NZ_JBHSHJ010000014.1"/>
</dbReference>
<protein>
    <submittedName>
        <fullName evidence="2">Uncharacterized protein</fullName>
    </submittedName>
</protein>
<accession>A0ABV9QKA3</accession>
<evidence type="ECO:0000256" key="1">
    <source>
        <dbReference type="SAM" id="SignalP"/>
    </source>
</evidence>
<dbReference type="Gene3D" id="2.60.40.10">
    <property type="entry name" value="Immunoglobulins"/>
    <property type="match status" value="1"/>
</dbReference>
<gene>
    <name evidence="2" type="ORF">ACFO6X_14190</name>
</gene>
<comment type="caution">
    <text evidence="2">The sequence shown here is derived from an EMBL/GenBank/DDBJ whole genome shotgun (WGS) entry which is preliminary data.</text>
</comment>